<organism evidence="4">
    <name type="scientific">Conus distans</name>
    <name type="common">Distant cone</name>
    <dbReference type="NCBI Taxonomy" id="72281"/>
    <lineage>
        <taxon>Eukaryota</taxon>
        <taxon>Metazoa</taxon>
        <taxon>Spiralia</taxon>
        <taxon>Lophotrochozoa</taxon>
        <taxon>Mollusca</taxon>
        <taxon>Gastropoda</taxon>
        <taxon>Caenogastropoda</taxon>
        <taxon>Neogastropoda</taxon>
        <taxon>Conoidea</taxon>
        <taxon>Conidae</taxon>
        <taxon>Conus</taxon>
        <taxon>Fraterconus</taxon>
    </lineage>
</organism>
<feature type="chain" id="PRO_5004101885" evidence="3">
    <location>
        <begin position="25"/>
        <end position="82"/>
    </location>
</feature>
<dbReference type="EMBL" id="JX018172">
    <property type="protein sequence ID" value="AGE10524.1"/>
    <property type="molecule type" value="mRNA"/>
</dbReference>
<dbReference type="PROSITE" id="PS51257">
    <property type="entry name" value="PROKAR_LIPOPROTEIN"/>
    <property type="match status" value="1"/>
</dbReference>
<protein>
    <submittedName>
        <fullName evidence="4">Conotoxin Di6.13</fullName>
    </submittedName>
</protein>
<dbReference type="Pfam" id="PF02950">
    <property type="entry name" value="Conotoxin"/>
    <property type="match status" value="1"/>
</dbReference>
<keyword evidence="3" id="KW-0732">Signal</keyword>
<dbReference type="GO" id="GO:0005576">
    <property type="term" value="C:extracellular region"/>
    <property type="evidence" value="ECO:0007669"/>
    <property type="project" value="UniProtKB-SubCell"/>
</dbReference>
<comment type="subcellular location">
    <subcellularLocation>
        <location evidence="1">Secreted</location>
    </subcellularLocation>
</comment>
<evidence type="ECO:0000256" key="2">
    <source>
        <dbReference type="ARBA" id="ARBA00022525"/>
    </source>
</evidence>
<evidence type="ECO:0000313" key="4">
    <source>
        <dbReference type="EMBL" id="AGE10524.1"/>
    </source>
</evidence>
<feature type="signal peptide" evidence="3">
    <location>
        <begin position="1"/>
        <end position="24"/>
    </location>
</feature>
<dbReference type="AlphaFoldDB" id="M9PMU7"/>
<accession>M9PMU7</accession>
<name>M9PMU7_CONDI</name>
<dbReference type="GO" id="GO:0008200">
    <property type="term" value="F:ion channel inhibitor activity"/>
    <property type="evidence" value="ECO:0007669"/>
    <property type="project" value="InterPro"/>
</dbReference>
<sequence length="82" mass="9107">MKLCLTFALVLAVLFLTACQLIIADYARDTQGYPALRSITKMKNSRRSRLTKRCDGHGVLCDYDSECCSGECTTTGAIEYCK</sequence>
<reference evidence="4" key="1">
    <citation type="submission" date="2012-05" db="EMBL/GenBank/DDBJ databases">
        <authorList>
            <person name="Wu C."/>
            <person name="Liu Z."/>
            <person name="Dai Q."/>
        </authorList>
    </citation>
    <scope>NUCLEOTIDE SEQUENCE</scope>
</reference>
<keyword evidence="2" id="KW-0964">Secreted</keyword>
<evidence type="ECO:0000256" key="1">
    <source>
        <dbReference type="ARBA" id="ARBA00004613"/>
    </source>
</evidence>
<evidence type="ECO:0000256" key="3">
    <source>
        <dbReference type="SAM" id="SignalP"/>
    </source>
</evidence>
<dbReference type="InterPro" id="IPR004214">
    <property type="entry name" value="Conotoxin"/>
</dbReference>
<proteinExistence type="evidence at transcript level"/>